<dbReference type="GO" id="GO:0015035">
    <property type="term" value="F:protein-disulfide reductase activity"/>
    <property type="evidence" value="ECO:0007669"/>
    <property type="project" value="TreeGrafter"/>
</dbReference>
<dbReference type="NCBIfam" id="NF008229">
    <property type="entry name" value="PRK10996.1"/>
    <property type="match status" value="1"/>
</dbReference>
<dbReference type="CDD" id="cd02947">
    <property type="entry name" value="TRX_family"/>
    <property type="match status" value="1"/>
</dbReference>
<dbReference type="AlphaFoldDB" id="C8S030"/>
<evidence type="ECO:0000256" key="4">
    <source>
        <dbReference type="ARBA" id="ARBA00023284"/>
    </source>
</evidence>
<keyword evidence="7" id="KW-1185">Reference proteome</keyword>
<dbReference type="SUPFAM" id="SSF52833">
    <property type="entry name" value="Thioredoxin-like"/>
    <property type="match status" value="1"/>
</dbReference>
<dbReference type="PANTHER" id="PTHR45663:SF11">
    <property type="entry name" value="GEO12009P1"/>
    <property type="match status" value="1"/>
</dbReference>
<dbReference type="PRINTS" id="PR00421">
    <property type="entry name" value="THIOREDOXIN"/>
</dbReference>
<evidence type="ECO:0000313" key="7">
    <source>
        <dbReference type="Proteomes" id="UP000010121"/>
    </source>
</evidence>
<reference evidence="6 7" key="1">
    <citation type="submission" date="2009-08" db="EMBL/GenBank/DDBJ databases">
        <title>The draft genome of Rhodobacter sp. SW2.</title>
        <authorList>
            <consortium name="US DOE Joint Genome Institute (JGI-PGF)"/>
            <person name="Lucas S."/>
            <person name="Copeland A."/>
            <person name="Lapidus A."/>
            <person name="Glavina del Rio T."/>
            <person name="Tice H."/>
            <person name="Bruce D."/>
            <person name="Goodwin L."/>
            <person name="Pitluck S."/>
            <person name="Larimer F."/>
            <person name="Land M.L."/>
            <person name="Hauser L."/>
            <person name="Emerson D."/>
        </authorList>
    </citation>
    <scope>NUCLEOTIDE SEQUENCE [LARGE SCALE GENOMIC DNA]</scope>
    <source>
        <strain evidence="6 7">SW2</strain>
    </source>
</reference>
<dbReference type="InterPro" id="IPR017937">
    <property type="entry name" value="Thioredoxin_CS"/>
</dbReference>
<accession>C8S030</accession>
<evidence type="ECO:0000256" key="1">
    <source>
        <dbReference type="ARBA" id="ARBA00022448"/>
    </source>
</evidence>
<evidence type="ECO:0000256" key="3">
    <source>
        <dbReference type="ARBA" id="ARBA00023157"/>
    </source>
</evidence>
<feature type="domain" description="Thioredoxin" evidence="5">
    <location>
        <begin position="30"/>
        <end position="145"/>
    </location>
</feature>
<dbReference type="RefSeq" id="WP_008029452.1">
    <property type="nucleotide sequence ID" value="NZ_ACYY01000007.1"/>
</dbReference>
<dbReference type="PANTHER" id="PTHR45663">
    <property type="entry name" value="GEO12009P1"/>
    <property type="match status" value="1"/>
</dbReference>
<keyword evidence="4" id="KW-0676">Redox-active center</keyword>
<dbReference type="InterPro" id="IPR036249">
    <property type="entry name" value="Thioredoxin-like_sf"/>
</dbReference>
<dbReference type="Gene3D" id="3.40.30.10">
    <property type="entry name" value="Glutaredoxin"/>
    <property type="match status" value="1"/>
</dbReference>
<dbReference type="Pfam" id="PF00085">
    <property type="entry name" value="Thioredoxin"/>
    <property type="match status" value="1"/>
</dbReference>
<protein>
    <submittedName>
        <fullName evidence="6">Thioredoxin</fullName>
    </submittedName>
</protein>
<dbReference type="EMBL" id="ACYY01000007">
    <property type="protein sequence ID" value="EEW25639.1"/>
    <property type="molecule type" value="Genomic_DNA"/>
</dbReference>
<dbReference type="InterPro" id="IPR013766">
    <property type="entry name" value="Thioredoxin_domain"/>
</dbReference>
<dbReference type="GO" id="GO:0045454">
    <property type="term" value="P:cell redox homeostasis"/>
    <property type="evidence" value="ECO:0007669"/>
    <property type="project" value="TreeGrafter"/>
</dbReference>
<keyword evidence="1" id="KW-0813">Transport</keyword>
<dbReference type="Pfam" id="PF21352">
    <property type="entry name" value="Zn_ribbon_Thio2"/>
    <property type="match status" value="1"/>
</dbReference>
<dbReference type="eggNOG" id="COG3118">
    <property type="taxonomic scope" value="Bacteria"/>
</dbReference>
<keyword evidence="3" id="KW-1015">Disulfide bond</keyword>
<comment type="caution">
    <text evidence="6">The sequence shown here is derived from an EMBL/GenBank/DDBJ whole genome shotgun (WGS) entry which is preliminary data.</text>
</comment>
<dbReference type="InterPro" id="IPR049299">
    <property type="entry name" value="Thio2_N"/>
</dbReference>
<dbReference type="GO" id="GO:0005829">
    <property type="term" value="C:cytosol"/>
    <property type="evidence" value="ECO:0007669"/>
    <property type="project" value="TreeGrafter"/>
</dbReference>
<name>C8S030_9RHOB</name>
<evidence type="ECO:0000259" key="5">
    <source>
        <dbReference type="PROSITE" id="PS51352"/>
    </source>
</evidence>
<dbReference type="STRING" id="371731.Rsw2DRAFT_1408"/>
<dbReference type="PROSITE" id="PS00194">
    <property type="entry name" value="THIOREDOXIN_1"/>
    <property type="match status" value="1"/>
</dbReference>
<dbReference type="PROSITE" id="PS51352">
    <property type="entry name" value="THIOREDOXIN_2"/>
    <property type="match status" value="1"/>
</dbReference>
<dbReference type="Proteomes" id="UP000010121">
    <property type="component" value="Unassembled WGS sequence"/>
</dbReference>
<sequence>MDDAVKLTCATCGQANRVPRDKLSAGPKCGSCGEALADGRVAELDPKVHDKATRGDSLPLLVDYWAPWCGPCRMMAPEFAKAAKTLAPVVRFAKINTEDFPEVSQRAGIRGIPALILYDKGREVARLAGARPAAEIAAFVRGNLPGLH</sequence>
<proteinExistence type="predicted"/>
<evidence type="ECO:0000313" key="6">
    <source>
        <dbReference type="EMBL" id="EEW25639.1"/>
    </source>
</evidence>
<dbReference type="Gene3D" id="2.30.30.380">
    <property type="entry name" value="Zn-finger domain of Sec23/24"/>
    <property type="match status" value="1"/>
</dbReference>
<organism evidence="6 7">
    <name type="scientific">Rhodobacter ferrooxidans</name>
    <dbReference type="NCBI Taxonomy" id="371731"/>
    <lineage>
        <taxon>Bacteria</taxon>
        <taxon>Pseudomonadati</taxon>
        <taxon>Pseudomonadota</taxon>
        <taxon>Alphaproteobacteria</taxon>
        <taxon>Rhodobacterales</taxon>
        <taxon>Rhodobacter group</taxon>
        <taxon>Rhodobacter</taxon>
    </lineage>
</organism>
<keyword evidence="2" id="KW-0249">Electron transport</keyword>
<gene>
    <name evidence="6" type="ORF">Rsw2DRAFT_1408</name>
</gene>
<evidence type="ECO:0000256" key="2">
    <source>
        <dbReference type="ARBA" id="ARBA00022982"/>
    </source>
</evidence>